<dbReference type="EMBL" id="JACLYU010000185">
    <property type="protein sequence ID" value="MBM6700606.1"/>
    <property type="molecule type" value="Genomic_DNA"/>
</dbReference>
<feature type="non-terminal residue" evidence="1">
    <location>
        <position position="1"/>
    </location>
</feature>
<gene>
    <name evidence="1" type="ORF">H7U32_10025</name>
</gene>
<keyword evidence="2" id="KW-1185">Reference proteome</keyword>
<reference evidence="1" key="2">
    <citation type="journal article" date="2021" name="Sci. Rep.">
        <title>The distribution of antibiotic resistance genes in chicken gut microbiota commensals.</title>
        <authorList>
            <person name="Juricova H."/>
            <person name="Matiasovicova J."/>
            <person name="Kubasova T."/>
            <person name="Cejkova D."/>
            <person name="Rychlik I."/>
        </authorList>
    </citation>
    <scope>NUCLEOTIDE SEQUENCE</scope>
    <source>
        <strain evidence="1">An836</strain>
    </source>
</reference>
<dbReference type="AlphaFoldDB" id="A0A938WZ81"/>
<reference evidence="1" key="1">
    <citation type="submission" date="2020-08" db="EMBL/GenBank/DDBJ databases">
        <authorList>
            <person name="Cejkova D."/>
            <person name="Kubasova T."/>
            <person name="Jahodarova E."/>
            <person name="Rychlik I."/>
        </authorList>
    </citation>
    <scope>NUCLEOTIDE SEQUENCE</scope>
    <source>
        <strain evidence="1">An836</strain>
    </source>
</reference>
<organism evidence="1 2">
    <name type="scientific">Bifidobacterium pullorum subsp. saeculare</name>
    <dbReference type="NCBI Taxonomy" id="78257"/>
    <lineage>
        <taxon>Bacteria</taxon>
        <taxon>Bacillati</taxon>
        <taxon>Actinomycetota</taxon>
        <taxon>Actinomycetes</taxon>
        <taxon>Bifidobacteriales</taxon>
        <taxon>Bifidobacteriaceae</taxon>
        <taxon>Bifidobacterium</taxon>
    </lineage>
</organism>
<comment type="caution">
    <text evidence="1">The sequence shown here is derived from an EMBL/GenBank/DDBJ whole genome shotgun (WGS) entry which is preliminary data.</text>
</comment>
<name>A0A938WZ81_9BIFI</name>
<evidence type="ECO:0000313" key="2">
    <source>
        <dbReference type="Proteomes" id="UP000718821"/>
    </source>
</evidence>
<sequence length="85" mass="9479">RDLARDSETPGRALIQFDNYFAWLEGPSATILRPGQTPLRGDYDYASGVMTPSATAPDPALVDKAMSHVILPSILYREQRYKLPK</sequence>
<evidence type="ECO:0000313" key="1">
    <source>
        <dbReference type="EMBL" id="MBM6700606.1"/>
    </source>
</evidence>
<protein>
    <submittedName>
        <fullName evidence="1">LTA synthase family protein</fullName>
    </submittedName>
</protein>
<proteinExistence type="predicted"/>
<accession>A0A938WZ81</accession>
<dbReference type="Gene3D" id="3.30.1120.80">
    <property type="match status" value="1"/>
</dbReference>
<dbReference type="Proteomes" id="UP000718821">
    <property type="component" value="Unassembled WGS sequence"/>
</dbReference>